<keyword evidence="3 6" id="KW-1133">Transmembrane helix</keyword>
<dbReference type="NCBIfam" id="TIGR00964">
    <property type="entry name" value="secE_bact"/>
    <property type="match status" value="1"/>
</dbReference>
<feature type="region of interest" description="Disordered" evidence="5">
    <location>
        <begin position="1"/>
        <end position="41"/>
    </location>
</feature>
<dbReference type="InterPro" id="IPR005807">
    <property type="entry name" value="SecE_bac"/>
</dbReference>
<keyword evidence="4 6" id="KW-0472">Membrane</keyword>
<dbReference type="GO" id="GO:0006886">
    <property type="term" value="P:intracellular protein transport"/>
    <property type="evidence" value="ECO:0007669"/>
    <property type="project" value="InterPro"/>
</dbReference>
<dbReference type="EMBL" id="HG937516">
    <property type="protein sequence ID" value="CDN40576.1"/>
    <property type="molecule type" value="Genomic_DNA"/>
</dbReference>
<evidence type="ECO:0000256" key="3">
    <source>
        <dbReference type="ARBA" id="ARBA00022989"/>
    </source>
</evidence>
<gene>
    <name evidence="7" type="ORF">MAMA39_04570</name>
</gene>
<dbReference type="RefSeq" id="WP_343251199.1">
    <property type="nucleotide sequence ID" value="NZ_HG937516.1"/>
</dbReference>
<dbReference type="GO" id="GO:0008320">
    <property type="term" value="F:protein transmembrane transporter activity"/>
    <property type="evidence" value="ECO:0007669"/>
    <property type="project" value="InterPro"/>
</dbReference>
<protein>
    <recommendedName>
        <fullName evidence="9">Preprotein translocase subunit SecE</fullName>
    </recommendedName>
</protein>
<evidence type="ECO:0000256" key="5">
    <source>
        <dbReference type="SAM" id="MobiDB-lite"/>
    </source>
</evidence>
<feature type="transmembrane region" description="Helical" evidence="6">
    <location>
        <begin position="102"/>
        <end position="123"/>
    </location>
</feature>
<dbReference type="KEGG" id="mamp:MAMA39_04570"/>
<dbReference type="GO" id="GO:0009306">
    <property type="term" value="P:protein secretion"/>
    <property type="evidence" value="ECO:0007669"/>
    <property type="project" value="InterPro"/>
</dbReference>
<evidence type="ECO:0000256" key="1">
    <source>
        <dbReference type="ARBA" id="ARBA00004370"/>
    </source>
</evidence>
<evidence type="ECO:0000313" key="8">
    <source>
        <dbReference type="Proteomes" id="UP000261764"/>
    </source>
</evidence>
<evidence type="ECO:0008006" key="9">
    <source>
        <dbReference type="Google" id="ProtNLM"/>
    </source>
</evidence>
<feature type="compositionally biased region" description="Basic and acidic residues" evidence="5">
    <location>
        <begin position="31"/>
        <end position="41"/>
    </location>
</feature>
<comment type="subcellular location">
    <subcellularLocation>
        <location evidence="1">Membrane</location>
    </subcellularLocation>
</comment>
<sequence>MANASESIGTEEKKASTTGSINLRQANKKTKLSDYSDKEIREQHRIMRDRVVSKKAKEKKENQESEVTVVKEKVSFSFRLKRWWFGMAKESRRISWATPKNLIASFIIILVVIAVLTGIFYGINQIFITVGILK</sequence>
<keyword evidence="2 6" id="KW-0812">Transmembrane</keyword>
<dbReference type="AlphaFoldDB" id="A0A292IIY8"/>
<evidence type="ECO:0000256" key="2">
    <source>
        <dbReference type="ARBA" id="ARBA00022692"/>
    </source>
</evidence>
<evidence type="ECO:0000256" key="4">
    <source>
        <dbReference type="ARBA" id="ARBA00023136"/>
    </source>
</evidence>
<dbReference type="GO" id="GO:0016020">
    <property type="term" value="C:membrane"/>
    <property type="evidence" value="ECO:0007669"/>
    <property type="project" value="UniProtKB-SubCell"/>
</dbReference>
<evidence type="ECO:0000313" key="7">
    <source>
        <dbReference type="EMBL" id="CDN40576.1"/>
    </source>
</evidence>
<keyword evidence="8" id="KW-1185">Reference proteome</keyword>
<dbReference type="Gene3D" id="1.20.5.1030">
    <property type="entry name" value="Preprotein translocase secy subunit"/>
    <property type="match status" value="1"/>
</dbReference>
<dbReference type="GO" id="GO:0006605">
    <property type="term" value="P:protein targeting"/>
    <property type="evidence" value="ECO:0007669"/>
    <property type="project" value="InterPro"/>
</dbReference>
<dbReference type="InterPro" id="IPR038379">
    <property type="entry name" value="SecE_sf"/>
</dbReference>
<accession>A0A292IIY8</accession>
<feature type="compositionally biased region" description="Polar residues" evidence="5">
    <location>
        <begin position="16"/>
        <end position="25"/>
    </location>
</feature>
<evidence type="ECO:0000256" key="6">
    <source>
        <dbReference type="SAM" id="Phobius"/>
    </source>
</evidence>
<organism evidence="7 8">
    <name type="scientific">Mycoplasma amphoriforme A39</name>
    <dbReference type="NCBI Taxonomy" id="572419"/>
    <lineage>
        <taxon>Bacteria</taxon>
        <taxon>Bacillati</taxon>
        <taxon>Mycoplasmatota</taxon>
        <taxon>Mollicutes</taxon>
        <taxon>Mycoplasmataceae</taxon>
        <taxon>Mycoplasma</taxon>
    </lineage>
</organism>
<proteinExistence type="predicted"/>
<reference evidence="7 8" key="1">
    <citation type="journal article" date="2015" name="Clin. Infect. Dis.">
        <title>Genomic Investigations unmask Mycoplasma amphoriforme, a new respiratory pathogen.</title>
        <authorList>
            <person name="Gillespie S.H."/>
            <person name="Ling C.L."/>
            <person name="Oravcova K."/>
            <person name="Pinheiro M."/>
            <person name="Wells L."/>
            <person name="Bryant J.M."/>
            <person name="McHugh T.D."/>
            <person name="Bebear C."/>
            <person name="Webster D."/>
            <person name="Harris S.R."/>
            <person name="Seth-Smith H.M."/>
            <person name="Thomson N.R."/>
        </authorList>
    </citation>
    <scope>NUCLEOTIDE SEQUENCE [LARGE SCALE GENOMIC DNA]</scope>
    <source>
        <strain evidence="7 8">A39</strain>
    </source>
</reference>
<dbReference type="Proteomes" id="UP000261764">
    <property type="component" value="Chromosome I"/>
</dbReference>
<name>A0A292IIY8_9MOLU</name>